<evidence type="ECO:0000313" key="4">
    <source>
        <dbReference type="EMBL" id="MBS3652372.1"/>
    </source>
</evidence>
<evidence type="ECO:0000256" key="2">
    <source>
        <dbReference type="SAM" id="SignalP"/>
    </source>
</evidence>
<dbReference type="PROSITE" id="PS51352">
    <property type="entry name" value="THIOREDOXIN_2"/>
    <property type="match status" value="1"/>
</dbReference>
<feature type="domain" description="Thioredoxin" evidence="3">
    <location>
        <begin position="48"/>
        <end position="196"/>
    </location>
</feature>
<sequence>MDLNNLLLAVTLAAAISAPIASHAAETEAPQPPPPTWLRVPFLHGLFGNPGDSQSELTSLDRANAWINSPPLTASDLRGKVVLVDFWTLTCVNWRRTLPYVRAWADKYRDKGLVVIGVHSPEFEFEKKPDNVRTAVKEMRIDYPVAVDSDQLVWNGFDNEAWPALYFIDAEGRLRHSYLGEGAYEQSEMVMQALLKEAGADGFDRAPVMVDPKGPEVAADWRDLMSPENYVGYEKAENFASAGGTMMDKAAIYDLPSHLRLNEWGLSGDWTVRKDAGRLNKPDGKIAYRFHARDLNLVMGPAAPGAAVRFRVLIDGKPPGPAHGTDVDEQGIGTAGEQRLYQLIRQPSPIADRDFEIEFLDPGVEVFAFTLADPTRPQRLKGPQWTRRRLPKRSIAPGAASSVMLQRLSRPYSSGE</sequence>
<dbReference type="PANTHER" id="PTHR42852:SF13">
    <property type="entry name" value="PROTEIN DIPZ"/>
    <property type="match status" value="1"/>
</dbReference>
<dbReference type="Pfam" id="PF17991">
    <property type="entry name" value="Thioredoxin_10"/>
    <property type="match status" value="1"/>
</dbReference>
<feature type="signal peptide" evidence="2">
    <location>
        <begin position="1"/>
        <end position="24"/>
    </location>
</feature>
<dbReference type="PANTHER" id="PTHR42852">
    <property type="entry name" value="THIOL:DISULFIDE INTERCHANGE PROTEIN DSBE"/>
    <property type="match status" value="1"/>
</dbReference>
<proteinExistence type="predicted"/>
<dbReference type="InterPro" id="IPR036249">
    <property type="entry name" value="Thioredoxin-like_sf"/>
</dbReference>
<dbReference type="InterPro" id="IPR050553">
    <property type="entry name" value="Thioredoxin_ResA/DsbE_sf"/>
</dbReference>
<dbReference type="Gene3D" id="3.40.30.10">
    <property type="entry name" value="Glutaredoxin"/>
    <property type="match status" value="1"/>
</dbReference>
<dbReference type="InterPro" id="IPR000866">
    <property type="entry name" value="AhpC/TSA"/>
</dbReference>
<feature type="region of interest" description="Disordered" evidence="1">
    <location>
        <begin position="390"/>
        <end position="416"/>
    </location>
</feature>
<dbReference type="InterPro" id="IPR041017">
    <property type="entry name" value="Thioredoxin_10"/>
</dbReference>
<dbReference type="AlphaFoldDB" id="A0A942E3L6"/>
<feature type="chain" id="PRO_5038003712" evidence="2">
    <location>
        <begin position="25"/>
        <end position="416"/>
    </location>
</feature>
<evidence type="ECO:0000313" key="5">
    <source>
        <dbReference type="Proteomes" id="UP000680348"/>
    </source>
</evidence>
<dbReference type="Gene3D" id="2.60.120.260">
    <property type="entry name" value="Galactose-binding domain-like"/>
    <property type="match status" value="1"/>
</dbReference>
<dbReference type="EMBL" id="JAGWCR010000024">
    <property type="protein sequence ID" value="MBS3652372.1"/>
    <property type="molecule type" value="Genomic_DNA"/>
</dbReference>
<gene>
    <name evidence="4" type="ORF">KEU06_27655</name>
</gene>
<dbReference type="GO" id="GO:0016209">
    <property type="term" value="F:antioxidant activity"/>
    <property type="evidence" value="ECO:0007669"/>
    <property type="project" value="InterPro"/>
</dbReference>
<organism evidence="4 5">
    <name type="scientific">Pseudaminobacter soli</name>
    <name type="common">ex Zhang et al. 2022</name>
    <dbReference type="NCBI Taxonomy" id="2831468"/>
    <lineage>
        <taxon>Bacteria</taxon>
        <taxon>Pseudomonadati</taxon>
        <taxon>Pseudomonadota</taxon>
        <taxon>Alphaproteobacteria</taxon>
        <taxon>Hyphomicrobiales</taxon>
        <taxon>Phyllobacteriaceae</taxon>
        <taxon>Pseudaminobacter</taxon>
    </lineage>
</organism>
<keyword evidence="5" id="KW-1185">Reference proteome</keyword>
<dbReference type="Pfam" id="PF00578">
    <property type="entry name" value="AhpC-TSA"/>
    <property type="match status" value="1"/>
</dbReference>
<dbReference type="RefSeq" id="WP_188257923.1">
    <property type="nucleotide sequence ID" value="NZ_JABVCF010000024.1"/>
</dbReference>
<dbReference type="InterPro" id="IPR013766">
    <property type="entry name" value="Thioredoxin_domain"/>
</dbReference>
<name>A0A942E3L6_9HYPH</name>
<dbReference type="Proteomes" id="UP000680348">
    <property type="component" value="Unassembled WGS sequence"/>
</dbReference>
<protein>
    <submittedName>
        <fullName evidence="4">Redoxin domain-containing protein</fullName>
    </submittedName>
</protein>
<reference evidence="4" key="1">
    <citation type="submission" date="2021-04" db="EMBL/GenBank/DDBJ databases">
        <title>Pseudaminobacter soli sp. nov., isolated from paddy soil contaminated by heavy metals.</title>
        <authorList>
            <person name="Zhang K."/>
        </authorList>
    </citation>
    <scope>NUCLEOTIDE SEQUENCE</scope>
    <source>
        <strain evidence="4">19-2017</strain>
    </source>
</reference>
<evidence type="ECO:0000259" key="3">
    <source>
        <dbReference type="PROSITE" id="PS51352"/>
    </source>
</evidence>
<dbReference type="SUPFAM" id="SSF52833">
    <property type="entry name" value="Thioredoxin-like"/>
    <property type="match status" value="1"/>
</dbReference>
<keyword evidence="2" id="KW-0732">Signal</keyword>
<accession>A0A942E3L6</accession>
<comment type="caution">
    <text evidence="4">The sequence shown here is derived from an EMBL/GenBank/DDBJ whole genome shotgun (WGS) entry which is preliminary data.</text>
</comment>
<evidence type="ECO:0000256" key="1">
    <source>
        <dbReference type="SAM" id="MobiDB-lite"/>
    </source>
</evidence>
<dbReference type="GO" id="GO:0016491">
    <property type="term" value="F:oxidoreductase activity"/>
    <property type="evidence" value="ECO:0007669"/>
    <property type="project" value="InterPro"/>
</dbReference>